<dbReference type="Pfam" id="PF19300">
    <property type="entry name" value="BPD_transp_1_N"/>
    <property type="match status" value="1"/>
</dbReference>
<dbReference type="Pfam" id="PF00528">
    <property type="entry name" value="BPD_transp_1"/>
    <property type="match status" value="1"/>
</dbReference>
<comment type="caution">
    <text evidence="9">The sequence shown here is derived from an EMBL/GenBank/DDBJ whole genome shotgun (WGS) entry which is preliminary data.</text>
</comment>
<dbReference type="PANTHER" id="PTHR43163">
    <property type="entry name" value="DIPEPTIDE TRANSPORT SYSTEM PERMEASE PROTEIN DPPB-RELATED"/>
    <property type="match status" value="1"/>
</dbReference>
<evidence type="ECO:0000256" key="3">
    <source>
        <dbReference type="ARBA" id="ARBA00022475"/>
    </source>
</evidence>
<organism evidence="9 10">
    <name type="scientific">Granulicatella seriolae</name>
    <dbReference type="NCBI Taxonomy" id="2967226"/>
    <lineage>
        <taxon>Bacteria</taxon>
        <taxon>Bacillati</taxon>
        <taxon>Bacillota</taxon>
        <taxon>Bacilli</taxon>
        <taxon>Lactobacillales</taxon>
        <taxon>Carnobacteriaceae</taxon>
        <taxon>Granulicatella</taxon>
    </lineage>
</organism>
<keyword evidence="3" id="KW-1003">Cell membrane</keyword>
<proteinExistence type="inferred from homology"/>
<keyword evidence="2 7" id="KW-0813">Transport</keyword>
<evidence type="ECO:0000313" key="9">
    <source>
        <dbReference type="EMBL" id="MCQ9209748.1"/>
    </source>
</evidence>
<evidence type="ECO:0000256" key="6">
    <source>
        <dbReference type="ARBA" id="ARBA00023136"/>
    </source>
</evidence>
<feature type="transmembrane region" description="Helical" evidence="7">
    <location>
        <begin position="132"/>
        <end position="155"/>
    </location>
</feature>
<dbReference type="EMBL" id="JANHNZ010000003">
    <property type="protein sequence ID" value="MCQ9209748.1"/>
    <property type="molecule type" value="Genomic_DNA"/>
</dbReference>
<sequence>MWKTILRRVLLMIPQVIILSIIVFAIAKMMPGDPFSGMITPDTDPATIEALRQQYGFYDPIHVQYFRWVGDALQGDFGMSYTYRLPVTRLIGERITNTIWLSLVTLIITYSISLPLGMLAGRYQNSWIDRFVVVYTFITYSIPVFVFALILLWLFGYTLNWFPTRGSVMSGIPAGTFSYYLSRFHHLLLPAFTMAILSTTGTVQYLRTGVIDAKSQDYVRTARAKGVPERVVYNRHIFRNSILPIAAFFGYELTGLITGSVFIETIFSYPGMGNLFISAITSRDYSVILALMLLFGLATLLGTLLSDIIMSIVDPRIRVQ</sequence>
<reference evidence="9" key="1">
    <citation type="submission" date="2022-07" db="EMBL/GenBank/DDBJ databases">
        <authorList>
            <person name="Jung M.-Y."/>
            <person name="Lee M."/>
        </authorList>
    </citation>
    <scope>NUCLEOTIDE SEQUENCE</scope>
    <source>
        <strain evidence="9">S8</strain>
    </source>
</reference>
<reference evidence="9" key="3">
    <citation type="journal article" date="2023" name="Microbiol. Resour. Announc.">
        <title>Draft Genome Sequence of Granulicatella sp. Strain S8, Isolated from a Marine Fish, Seriola quinqueradiata.</title>
        <authorList>
            <person name="Lee M."/>
            <person name="Farooq A."/>
            <person name="Jeong J.B."/>
            <person name="Jung M.Y."/>
        </authorList>
    </citation>
    <scope>NUCLEOTIDE SEQUENCE</scope>
    <source>
        <strain evidence="9">S8</strain>
    </source>
</reference>
<keyword evidence="4 7" id="KW-0812">Transmembrane</keyword>
<protein>
    <submittedName>
        <fullName evidence="9">ABC transporter permease</fullName>
    </submittedName>
</protein>
<evidence type="ECO:0000256" key="5">
    <source>
        <dbReference type="ARBA" id="ARBA00022989"/>
    </source>
</evidence>
<dbReference type="CDD" id="cd06261">
    <property type="entry name" value="TM_PBP2"/>
    <property type="match status" value="1"/>
</dbReference>
<feature type="transmembrane region" description="Helical" evidence="7">
    <location>
        <begin position="242"/>
        <end position="267"/>
    </location>
</feature>
<feature type="domain" description="ABC transmembrane type-1" evidence="8">
    <location>
        <begin position="95"/>
        <end position="306"/>
    </location>
</feature>
<evidence type="ECO:0000256" key="7">
    <source>
        <dbReference type="RuleBase" id="RU363032"/>
    </source>
</evidence>
<evidence type="ECO:0000256" key="2">
    <source>
        <dbReference type="ARBA" id="ARBA00022448"/>
    </source>
</evidence>
<evidence type="ECO:0000256" key="4">
    <source>
        <dbReference type="ARBA" id="ARBA00022692"/>
    </source>
</evidence>
<keyword evidence="10" id="KW-1185">Reference proteome</keyword>
<feature type="transmembrane region" description="Helical" evidence="7">
    <location>
        <begin position="287"/>
        <end position="313"/>
    </location>
</feature>
<dbReference type="SUPFAM" id="SSF161098">
    <property type="entry name" value="MetI-like"/>
    <property type="match status" value="1"/>
</dbReference>
<comment type="subcellular location">
    <subcellularLocation>
        <location evidence="1 7">Cell membrane</location>
        <topology evidence="1 7">Multi-pass membrane protein</topology>
    </subcellularLocation>
</comment>
<feature type="transmembrane region" description="Helical" evidence="7">
    <location>
        <begin position="187"/>
        <end position="206"/>
    </location>
</feature>
<dbReference type="RefSeq" id="WP_256944859.1">
    <property type="nucleotide sequence ID" value="NZ_JANHNZ010000003.1"/>
</dbReference>
<dbReference type="InterPro" id="IPR035906">
    <property type="entry name" value="MetI-like_sf"/>
</dbReference>
<gene>
    <name evidence="9" type="ORF">NPA36_04210</name>
</gene>
<dbReference type="Gene3D" id="1.10.3720.10">
    <property type="entry name" value="MetI-like"/>
    <property type="match status" value="1"/>
</dbReference>
<comment type="similarity">
    <text evidence="7">Belongs to the binding-protein-dependent transport system permease family.</text>
</comment>
<evidence type="ECO:0000313" key="10">
    <source>
        <dbReference type="Proteomes" id="UP001059480"/>
    </source>
</evidence>
<evidence type="ECO:0000256" key="1">
    <source>
        <dbReference type="ARBA" id="ARBA00004651"/>
    </source>
</evidence>
<dbReference type="NCBIfam" id="NF045472">
    <property type="entry name" value="Opp4B"/>
    <property type="match status" value="1"/>
</dbReference>
<feature type="transmembrane region" description="Helical" evidence="7">
    <location>
        <begin position="9"/>
        <end position="27"/>
    </location>
</feature>
<dbReference type="PROSITE" id="PS50928">
    <property type="entry name" value="ABC_TM1"/>
    <property type="match status" value="1"/>
</dbReference>
<accession>A0ABT1WNK7</accession>
<dbReference type="Proteomes" id="UP001059480">
    <property type="component" value="Unassembled WGS sequence"/>
</dbReference>
<keyword evidence="5 7" id="KW-1133">Transmembrane helix</keyword>
<dbReference type="InterPro" id="IPR000515">
    <property type="entry name" value="MetI-like"/>
</dbReference>
<evidence type="ECO:0000259" key="8">
    <source>
        <dbReference type="PROSITE" id="PS50928"/>
    </source>
</evidence>
<dbReference type="InterPro" id="IPR045621">
    <property type="entry name" value="BPD_transp_1_N"/>
</dbReference>
<dbReference type="PANTHER" id="PTHR43163:SF6">
    <property type="entry name" value="DIPEPTIDE TRANSPORT SYSTEM PERMEASE PROTEIN DPPB-RELATED"/>
    <property type="match status" value="1"/>
</dbReference>
<keyword evidence="6 7" id="KW-0472">Membrane</keyword>
<name>A0ABT1WNK7_9LACT</name>
<feature type="transmembrane region" description="Helical" evidence="7">
    <location>
        <begin position="99"/>
        <end position="120"/>
    </location>
</feature>
<reference evidence="9" key="2">
    <citation type="journal article" date="2023" name="Curr. Microbiol.">
        <title>Granulicatella seriolae sp. nov., a Novel Facultative Anaerobe Isolated from Yellowtail Marine Fish.</title>
        <authorList>
            <person name="Lee M."/>
            <person name="Choi Y.J."/>
            <person name="Farooq A."/>
            <person name="Jeong J.B."/>
            <person name="Jung M.Y."/>
        </authorList>
    </citation>
    <scope>NUCLEOTIDE SEQUENCE</scope>
    <source>
        <strain evidence="9">S8</strain>
    </source>
</reference>